<reference evidence="3" key="1">
    <citation type="journal article" date="2011" name="Nat. Genet.">
        <title>The Arabidopsis lyrata genome sequence and the basis of rapid genome size change.</title>
        <authorList>
            <person name="Hu T.T."/>
            <person name="Pattyn P."/>
            <person name="Bakker E.G."/>
            <person name="Cao J."/>
            <person name="Cheng J.-F."/>
            <person name="Clark R.M."/>
            <person name="Fahlgren N."/>
            <person name="Fawcett J.A."/>
            <person name="Grimwood J."/>
            <person name="Gundlach H."/>
            <person name="Haberer G."/>
            <person name="Hollister J.D."/>
            <person name="Ossowski S."/>
            <person name="Ottilar R.P."/>
            <person name="Salamov A.A."/>
            <person name="Schneeberger K."/>
            <person name="Spannagl M."/>
            <person name="Wang X."/>
            <person name="Yang L."/>
            <person name="Nasrallah M.E."/>
            <person name="Bergelson J."/>
            <person name="Carrington J.C."/>
            <person name="Gaut B.S."/>
            <person name="Schmutz J."/>
            <person name="Mayer K.F.X."/>
            <person name="Van de Peer Y."/>
            <person name="Grigoriev I.V."/>
            <person name="Nordborg M."/>
            <person name="Weigel D."/>
            <person name="Guo Y.-L."/>
        </authorList>
    </citation>
    <scope>NUCLEOTIDE SEQUENCE [LARGE SCALE GENOMIC DNA]</scope>
    <source>
        <strain evidence="3">cv. MN47</strain>
    </source>
</reference>
<gene>
    <name evidence="2" type="ORF">ARALYDRAFT_908373</name>
</gene>
<name>D7LY64_ARALL</name>
<evidence type="ECO:0000256" key="1">
    <source>
        <dbReference type="ARBA" id="ARBA00009884"/>
    </source>
</evidence>
<dbReference type="InterPro" id="IPR001619">
    <property type="entry name" value="Sec1-like"/>
</dbReference>
<dbReference type="Proteomes" id="UP000008694">
    <property type="component" value="Unassembled WGS sequence"/>
</dbReference>
<dbReference type="Gene3D" id="3.90.830.10">
    <property type="entry name" value="Syntaxin Binding Protein 1, Chain A, domain 2"/>
    <property type="match status" value="1"/>
</dbReference>
<dbReference type="Pfam" id="PF00995">
    <property type="entry name" value="Sec1"/>
    <property type="match status" value="1"/>
</dbReference>
<dbReference type="InterPro" id="IPR043127">
    <property type="entry name" value="Sec-1-like_dom3a"/>
</dbReference>
<dbReference type="AlphaFoldDB" id="D7LY64"/>
<dbReference type="SUPFAM" id="SSF56815">
    <property type="entry name" value="Sec1/munc18-like (SM) proteins"/>
    <property type="match status" value="1"/>
</dbReference>
<dbReference type="HOGENOM" id="CLU_2007036_0_0_1"/>
<accession>D7LY64</accession>
<dbReference type="GO" id="GO:0016192">
    <property type="term" value="P:vesicle-mediated transport"/>
    <property type="evidence" value="ECO:0007669"/>
    <property type="project" value="InterPro"/>
</dbReference>
<dbReference type="Gramene" id="scaffold_600430.1">
    <property type="protein sequence ID" value="scaffold_600430.1"/>
    <property type="gene ID" value="scaffold_600430.1"/>
</dbReference>
<dbReference type="InterPro" id="IPR036045">
    <property type="entry name" value="Sec1-like_sf"/>
</dbReference>
<dbReference type="eggNOG" id="KOG1300">
    <property type="taxonomic scope" value="Eukaryota"/>
</dbReference>
<organism evidence="3">
    <name type="scientific">Arabidopsis lyrata subsp. lyrata</name>
    <name type="common">Lyre-leaved rock-cress</name>
    <dbReference type="NCBI Taxonomy" id="81972"/>
    <lineage>
        <taxon>Eukaryota</taxon>
        <taxon>Viridiplantae</taxon>
        <taxon>Streptophyta</taxon>
        <taxon>Embryophyta</taxon>
        <taxon>Tracheophyta</taxon>
        <taxon>Spermatophyta</taxon>
        <taxon>Magnoliopsida</taxon>
        <taxon>eudicotyledons</taxon>
        <taxon>Gunneridae</taxon>
        <taxon>Pentapetalae</taxon>
        <taxon>rosids</taxon>
        <taxon>malvids</taxon>
        <taxon>Brassicales</taxon>
        <taxon>Brassicaceae</taxon>
        <taxon>Camelineae</taxon>
        <taxon>Arabidopsis</taxon>
    </lineage>
</organism>
<sequence length="124" mass="14191">MQVLGLGSPNSIYLSISKGERLHEKMTNFVSKNKAAQLKHSSKDFGDLSSKDLQKMVHTLPQYSEQIDKLSLHVEIARTINKTIMEQGLRDLGQLEQDLTADVCMTHVVLYFMCRHHETMNLYL</sequence>
<dbReference type="STRING" id="81972.D7LY64"/>
<keyword evidence="3" id="KW-1185">Reference proteome</keyword>
<proteinExistence type="inferred from homology"/>
<evidence type="ECO:0000313" key="3">
    <source>
        <dbReference type="Proteomes" id="UP000008694"/>
    </source>
</evidence>
<dbReference type="EMBL" id="GL348718">
    <property type="protein sequence ID" value="EFH47377.1"/>
    <property type="molecule type" value="Genomic_DNA"/>
</dbReference>
<evidence type="ECO:0000313" key="2">
    <source>
        <dbReference type="EMBL" id="EFH47377.1"/>
    </source>
</evidence>
<comment type="similarity">
    <text evidence="1">Belongs to the STXBP/unc-18/SEC1 family.</text>
</comment>
<protein>
    <submittedName>
        <fullName evidence="2">Uncharacterized protein</fullName>
    </submittedName>
</protein>
<dbReference type="PANTHER" id="PTHR11679">
    <property type="entry name" value="VESICLE PROTEIN SORTING-ASSOCIATED"/>
    <property type="match status" value="1"/>
</dbReference>